<keyword evidence="10" id="KW-1133">Transmembrane helix</keyword>
<feature type="compositionally biased region" description="Low complexity" evidence="15">
    <location>
        <begin position="20"/>
        <end position="29"/>
    </location>
</feature>
<dbReference type="InterPro" id="IPR052214">
    <property type="entry name" value="DAG_Lipase-Related"/>
</dbReference>
<reference evidence="17 18" key="1">
    <citation type="journal article" date="2018" name="Mol. Biol. Evol.">
        <title>Broad Genomic Sampling Reveals a Smut Pathogenic Ancestry of the Fungal Clade Ustilaginomycotina.</title>
        <authorList>
            <person name="Kijpornyongpan T."/>
            <person name="Mondo S.J."/>
            <person name="Barry K."/>
            <person name="Sandor L."/>
            <person name="Lee J."/>
            <person name="Lipzen A."/>
            <person name="Pangilinan J."/>
            <person name="LaButti K."/>
            <person name="Hainaut M."/>
            <person name="Henrissat B."/>
            <person name="Grigoriev I.V."/>
            <person name="Spatafora J.W."/>
            <person name="Aime M.C."/>
        </authorList>
    </citation>
    <scope>NUCLEOTIDE SEQUENCE [LARGE SCALE GENOMIC DNA]</scope>
    <source>
        <strain evidence="17 18">MCA 4198</strain>
    </source>
</reference>
<dbReference type="Proteomes" id="UP000245768">
    <property type="component" value="Unassembled WGS sequence"/>
</dbReference>
<feature type="compositionally biased region" description="Basic and acidic residues" evidence="15">
    <location>
        <begin position="916"/>
        <end position="927"/>
    </location>
</feature>
<dbReference type="GO" id="GO:0019369">
    <property type="term" value="P:arachidonate metabolic process"/>
    <property type="evidence" value="ECO:0007669"/>
    <property type="project" value="TreeGrafter"/>
</dbReference>
<dbReference type="GO" id="GO:0046340">
    <property type="term" value="P:diacylglycerol catabolic process"/>
    <property type="evidence" value="ECO:0007669"/>
    <property type="project" value="TreeGrafter"/>
</dbReference>
<feature type="compositionally biased region" description="Low complexity" evidence="15">
    <location>
        <begin position="90"/>
        <end position="106"/>
    </location>
</feature>
<feature type="compositionally biased region" description="Basic and acidic residues" evidence="15">
    <location>
        <begin position="205"/>
        <end position="214"/>
    </location>
</feature>
<feature type="region of interest" description="Disordered" evidence="15">
    <location>
        <begin position="1155"/>
        <end position="1295"/>
    </location>
</feature>
<feature type="region of interest" description="Disordered" evidence="15">
    <location>
        <begin position="259"/>
        <end position="298"/>
    </location>
</feature>
<proteinExistence type="predicted"/>
<evidence type="ECO:0000256" key="8">
    <source>
        <dbReference type="ARBA" id="ARBA00022837"/>
    </source>
</evidence>
<feature type="compositionally biased region" description="Low complexity" evidence="15">
    <location>
        <begin position="641"/>
        <end position="653"/>
    </location>
</feature>
<evidence type="ECO:0000256" key="4">
    <source>
        <dbReference type="ARBA" id="ARBA00022553"/>
    </source>
</evidence>
<feature type="compositionally biased region" description="Polar residues" evidence="15">
    <location>
        <begin position="118"/>
        <end position="137"/>
    </location>
</feature>
<feature type="compositionally biased region" description="Polar residues" evidence="15">
    <location>
        <begin position="1157"/>
        <end position="1174"/>
    </location>
</feature>
<dbReference type="CDD" id="cd00519">
    <property type="entry name" value="Lipase_3"/>
    <property type="match status" value="1"/>
</dbReference>
<keyword evidence="3" id="KW-1003">Cell membrane</keyword>
<comment type="catalytic activity">
    <reaction evidence="13">
        <text>a 1,2-diacyl-sn-glycerol + H2O = a 2-acylglycerol + a fatty acid + H(+)</text>
        <dbReference type="Rhea" id="RHEA:33275"/>
        <dbReference type="ChEBI" id="CHEBI:15377"/>
        <dbReference type="ChEBI" id="CHEBI:15378"/>
        <dbReference type="ChEBI" id="CHEBI:17389"/>
        <dbReference type="ChEBI" id="CHEBI:17815"/>
        <dbReference type="ChEBI" id="CHEBI:28868"/>
        <dbReference type="EC" id="3.1.1.116"/>
    </reaction>
    <physiologicalReaction direction="left-to-right" evidence="13">
        <dbReference type="Rhea" id="RHEA:33276"/>
    </physiologicalReaction>
</comment>
<keyword evidence="11" id="KW-0443">Lipid metabolism</keyword>
<dbReference type="OrthoDB" id="438440at2759"/>
<evidence type="ECO:0000256" key="7">
    <source>
        <dbReference type="ARBA" id="ARBA00022801"/>
    </source>
</evidence>
<keyword evidence="9" id="KW-0442">Lipid degradation</keyword>
<protein>
    <recommendedName>
        <fullName evidence="14">sn-1-specific diacylglycerol lipase</fullName>
        <ecNumber evidence="14">3.1.1.116</ecNumber>
    </recommendedName>
</protein>
<evidence type="ECO:0000256" key="14">
    <source>
        <dbReference type="ARBA" id="ARBA00026104"/>
    </source>
</evidence>
<feature type="region of interest" description="Disordered" evidence="15">
    <location>
        <begin position="1"/>
        <end position="142"/>
    </location>
</feature>
<keyword evidence="12" id="KW-0472">Membrane</keyword>
<feature type="region of interest" description="Disordered" evidence="15">
    <location>
        <begin position="556"/>
        <end position="686"/>
    </location>
</feature>
<evidence type="ECO:0000256" key="1">
    <source>
        <dbReference type="ARBA" id="ARBA00001913"/>
    </source>
</evidence>
<comment type="cofactor">
    <cofactor evidence="1">
        <name>Ca(2+)</name>
        <dbReference type="ChEBI" id="CHEBI:29108"/>
    </cofactor>
</comment>
<evidence type="ECO:0000256" key="6">
    <source>
        <dbReference type="ARBA" id="ARBA00022723"/>
    </source>
</evidence>
<evidence type="ECO:0000256" key="13">
    <source>
        <dbReference type="ARBA" id="ARBA00024531"/>
    </source>
</evidence>
<name>A0A316YRE9_9BASI</name>
<evidence type="ECO:0000256" key="9">
    <source>
        <dbReference type="ARBA" id="ARBA00022963"/>
    </source>
</evidence>
<evidence type="ECO:0000313" key="17">
    <source>
        <dbReference type="EMBL" id="PWN91586.1"/>
    </source>
</evidence>
<feature type="compositionally biased region" description="Acidic residues" evidence="15">
    <location>
        <begin position="1210"/>
        <end position="1238"/>
    </location>
</feature>
<dbReference type="GeneID" id="37046723"/>
<feature type="domain" description="Fungal lipase-type" evidence="16">
    <location>
        <begin position="1382"/>
        <end position="1547"/>
    </location>
</feature>
<dbReference type="PANTHER" id="PTHR45792">
    <property type="entry name" value="DIACYLGLYCEROL LIPASE HOMOLOG-RELATED"/>
    <property type="match status" value="1"/>
</dbReference>
<keyword evidence="6" id="KW-0479">Metal-binding</keyword>
<feature type="region of interest" description="Disordered" evidence="15">
    <location>
        <begin position="1052"/>
        <end position="1115"/>
    </location>
</feature>
<keyword evidence="8" id="KW-0106">Calcium</keyword>
<dbReference type="GO" id="GO:0046872">
    <property type="term" value="F:metal ion binding"/>
    <property type="evidence" value="ECO:0007669"/>
    <property type="project" value="UniProtKB-KW"/>
</dbReference>
<organism evidence="17 18">
    <name type="scientific">Acaromyces ingoldii</name>
    <dbReference type="NCBI Taxonomy" id="215250"/>
    <lineage>
        <taxon>Eukaryota</taxon>
        <taxon>Fungi</taxon>
        <taxon>Dikarya</taxon>
        <taxon>Basidiomycota</taxon>
        <taxon>Ustilaginomycotina</taxon>
        <taxon>Exobasidiomycetes</taxon>
        <taxon>Exobasidiales</taxon>
        <taxon>Cryptobasidiaceae</taxon>
        <taxon>Acaromyces</taxon>
    </lineage>
</organism>
<feature type="compositionally biased region" description="Low complexity" evidence="15">
    <location>
        <begin position="37"/>
        <end position="49"/>
    </location>
</feature>
<keyword evidence="18" id="KW-1185">Reference proteome</keyword>
<feature type="region of interest" description="Disordered" evidence="15">
    <location>
        <begin position="916"/>
        <end position="936"/>
    </location>
</feature>
<keyword evidence="7" id="KW-0378">Hydrolase</keyword>
<evidence type="ECO:0000256" key="10">
    <source>
        <dbReference type="ARBA" id="ARBA00022989"/>
    </source>
</evidence>
<evidence type="ECO:0000256" key="11">
    <source>
        <dbReference type="ARBA" id="ARBA00023098"/>
    </source>
</evidence>
<dbReference type="InterPro" id="IPR029058">
    <property type="entry name" value="AB_hydrolase_fold"/>
</dbReference>
<feature type="region of interest" description="Disordered" evidence="15">
    <location>
        <begin position="793"/>
        <end position="883"/>
    </location>
</feature>
<dbReference type="Gene3D" id="3.40.50.1820">
    <property type="entry name" value="alpha/beta hydrolase"/>
    <property type="match status" value="1"/>
</dbReference>
<dbReference type="RefSeq" id="XP_025378784.1">
    <property type="nucleotide sequence ID" value="XM_025524807.1"/>
</dbReference>
<dbReference type="Pfam" id="PF01764">
    <property type="entry name" value="Lipase_3"/>
    <property type="match status" value="1"/>
</dbReference>
<dbReference type="STRING" id="215250.A0A316YRE9"/>
<accession>A0A316YRE9</accession>
<evidence type="ECO:0000259" key="16">
    <source>
        <dbReference type="Pfam" id="PF01764"/>
    </source>
</evidence>
<feature type="compositionally biased region" description="Acidic residues" evidence="15">
    <location>
        <begin position="601"/>
        <end position="617"/>
    </location>
</feature>
<feature type="region of interest" description="Disordered" evidence="15">
    <location>
        <begin position="1726"/>
        <end position="1752"/>
    </location>
</feature>
<feature type="compositionally biased region" description="Polar residues" evidence="15">
    <location>
        <begin position="858"/>
        <end position="868"/>
    </location>
</feature>
<dbReference type="GO" id="GO:0005886">
    <property type="term" value="C:plasma membrane"/>
    <property type="evidence" value="ECO:0007669"/>
    <property type="project" value="UniProtKB-SubCell"/>
</dbReference>
<evidence type="ECO:0000256" key="5">
    <source>
        <dbReference type="ARBA" id="ARBA00022692"/>
    </source>
</evidence>
<keyword evidence="5" id="KW-0812">Transmembrane</keyword>
<feature type="compositionally biased region" description="Low complexity" evidence="15">
    <location>
        <begin position="188"/>
        <end position="198"/>
    </location>
</feature>
<gene>
    <name evidence="17" type="ORF">FA10DRAFT_300185</name>
</gene>
<evidence type="ECO:0000256" key="15">
    <source>
        <dbReference type="SAM" id="MobiDB-lite"/>
    </source>
</evidence>
<feature type="compositionally biased region" description="Basic and acidic residues" evidence="15">
    <location>
        <begin position="1252"/>
        <end position="1262"/>
    </location>
</feature>
<feature type="compositionally biased region" description="Basic and acidic residues" evidence="15">
    <location>
        <begin position="1178"/>
        <end position="1209"/>
    </location>
</feature>
<evidence type="ECO:0000256" key="3">
    <source>
        <dbReference type="ARBA" id="ARBA00022475"/>
    </source>
</evidence>
<dbReference type="InParanoid" id="A0A316YRE9"/>
<dbReference type="GO" id="GO:0016298">
    <property type="term" value="F:lipase activity"/>
    <property type="evidence" value="ECO:0007669"/>
    <property type="project" value="TreeGrafter"/>
</dbReference>
<dbReference type="EC" id="3.1.1.116" evidence="14"/>
<dbReference type="InterPro" id="IPR002921">
    <property type="entry name" value="Fungal_lipase-type"/>
</dbReference>
<sequence length="1799" mass="195246">MSTSRPHIGSVISPMELAAPSPSSSSSPENSRRRPSSLDLHPLDLNELEPLPPSQAEQGSSADAPQFPIASTPPSTSTKSQSSSRRKQQQRQQRQGSSSASNASSSMDPARDAVLVTSPKSIASVPSRSSFESTGESGWQPATAHYVTVSSILSRSGAAIAAAEFDSRGSLRPTSNAASLSAHRRRGSSSSSSSSSSSATGAVAPEREEGERPRPRLMPRHKSSVDVRGGKRPASNGSALEALGALLLQRDSSGKVASLSFTRHDGKRSRLSSFIDVGKRGGGGGGSSSAGSSSRPLMTASQAISSVSRAWLQGVKEAGASRLGIKMPSTRDGRGQTIAQRRARRQGAMAFEASMNDDGESGFRLVGTRAGHPTFEVGVERGDSVPPDHLEPPDDLSLGHLAPAEDEMVSLAAGGPQKISARKRTILDEPLTGPRSKNVFGPGSAFALEDPPDAPPSPVAMPGAWWGGSGSFWGSRSGEGHEEGALLLPPPLLDDQGSDAKSFEGLLGVRRMREQERARKQLEKLKARNRPAHKVGMLTAFGNFIKAAHAADKASKAAAKAGQSRGRDAPSMFEDRPGGMQRRHTEPMDFNPTLTVPDSDHESEEEEEDERDEEAEDGITSAQADTPRLLDTVYEGGGSEQQQQQQQQQQSSLTRRERSRPPSRRSSLIYQVHHSDYPRAPRLVPIHTPGTNTPFTPMSLDGHSRSLDSDYISSRILSIHEPATPRIGPTLLSLPPSPWTPYLDNGQQSQSHQTTFLVMTPVQGPPGTPRLAPTYVEMNPSPFPTPSLYNRSPRIASHLGPLTTLDDDDGKKTAGVTSSPPNHFSPLALSPTASPTLSASQKLRKRKTHGRGVGQGNDSGTLTPSRLTPAQMIRTPSKERDRQSLMHQYVTADMDAETPSLSNGDSHPHPRFTEEVVKKDEEQKQEAAGEPAQRPPQRRSFLLWFLLGDLGLGTRSKIAAKASGSPEPQSAKNQPILVRFTISLAAHTYGFLIFVLAHLVDLVYRIAENLSLIFWFLHWTFMNLTGQTVLSRCAIEAYRLVQNEWATVSMEDHEEKGTKIERRKSTDVGYRRPSLGGTGSTSVSVGSNSARRKSLGDNVTPGDDEEKHEDVSEVRPKGLSRWQVLRGLFELYCLQDVTRQRYVAEGAGLEKIEGWSTRRTPSRSTPLNEQTPVASDSAKPDRVDLGAKRSADRRAREESANSLLQRRDDATEEGSNDESDDEDSDESDDEEESSDDEMVVTRQGPDVLEFTKTPRIEQRDRSTGSGSGGGYFGSLSSNKKESRTKQGAAKKTQVTNSEARQMIKTIKWASRLAISAYGLHVTLVDLPETFTPSGNRFSRQTFAHLSRLHHEDVLHADIQTLDSDAYSPTFYLVRDYSRKVVVVSVRGTQSLQDIIVDLEMIVTDMDLPPIEGIDGEISSSSPLRCHAGILRAAKALIGRDSTLFTTLSRALEENEGFGIVFTGHSLGGAIASTVVLLLSQYRKTGQGLNDGEWVTHHESGLPADRPIRAITFAHPATVSAALAQRSSLGKTPLVLSVVLGSDIIPRCGHGQARELRRVLGALSRVRRRHEKAFLKIQQRARSYRASKSQKGEAVDEEEKDARVHIATSWWRWRKLSQKLASGQGLSGEEAERKKRIETDLWKLRCDVEADLYAAVEARQKAAATAARGPKSPWLSGEGDSAPLHQLTTRRQALDASTMHSEAVQGGILVPAGRNYWLDSSPVEAHAAAPSSSSSSSSSNFGSDGKGYEKGRAKEDEVSAELYEVKSPLGFFSLPDLQTKMFAHHFPSAYETALLEDLRL</sequence>
<dbReference type="SUPFAM" id="SSF53474">
    <property type="entry name" value="alpha/beta-Hydrolases"/>
    <property type="match status" value="1"/>
</dbReference>
<dbReference type="EMBL" id="KZ819635">
    <property type="protein sequence ID" value="PWN91586.1"/>
    <property type="molecule type" value="Genomic_DNA"/>
</dbReference>
<comment type="subcellular location">
    <subcellularLocation>
        <location evidence="2">Cell membrane</location>
        <topology evidence="2">Multi-pass membrane protein</topology>
    </subcellularLocation>
</comment>
<evidence type="ECO:0000313" key="18">
    <source>
        <dbReference type="Proteomes" id="UP000245768"/>
    </source>
</evidence>
<evidence type="ECO:0000256" key="2">
    <source>
        <dbReference type="ARBA" id="ARBA00004651"/>
    </source>
</evidence>
<dbReference type="PANTHER" id="PTHR45792:SF8">
    <property type="entry name" value="DIACYLGLYCEROL LIPASE-ALPHA"/>
    <property type="match status" value="1"/>
</dbReference>
<keyword evidence="4" id="KW-0597">Phosphoprotein</keyword>
<evidence type="ECO:0000256" key="12">
    <source>
        <dbReference type="ARBA" id="ARBA00023136"/>
    </source>
</evidence>
<feature type="compositionally biased region" description="Basic and acidic residues" evidence="15">
    <location>
        <begin position="565"/>
        <end position="587"/>
    </location>
</feature>
<feature type="compositionally biased region" description="Polar residues" evidence="15">
    <location>
        <begin position="831"/>
        <end position="841"/>
    </location>
</feature>
<feature type="compositionally biased region" description="Basic and acidic residues" evidence="15">
    <location>
        <begin position="1052"/>
        <end position="1070"/>
    </location>
</feature>
<feature type="region of interest" description="Disordered" evidence="15">
    <location>
        <begin position="164"/>
        <end position="236"/>
    </location>
</feature>